<evidence type="ECO:0008006" key="6">
    <source>
        <dbReference type="Google" id="ProtNLM"/>
    </source>
</evidence>
<dbReference type="InterPro" id="IPR011010">
    <property type="entry name" value="DNA_brk_join_enz"/>
</dbReference>
<sequence>MSCINCLAPLDADDGHDQCPSCLGVEHLREGMTTMACLHCTCLSLPARAARLARLEGVLPSQPLTPRLASPPKRRRSGLPPAAQGGKRRKADPLAHKVDALASEFAGIKTLLLSLQPAVQAAGAPPAVPPAGPSGSSRPVLSPAYSAQEDVLSTRASEGLFLDQACGDGGGGASHSSHTISLEGERSTLAGSEASQMSVRPALKVALARLGLDAAPSVATPPSAFFRGASRAGEFCVPPSAPFLEELQSCWADPRRLTRPSQFARALASMSAASSYGLDRMPDIEPSVAALVLSPGEALRPDARCPRPQCRLTDDHIVRGYNTAARMGRIGNSMSHLILALSQTLQASDVDPSVRDLSDASLQAFGFMTRELGRLMSSLTLARRQIWLAQSPLLEPYRRALRTLPVVPGELFGPAAQQALERSLQVTQAREQFSSLRRGQPGRLRPPAAAAVPLAVPRPFPRPPVRRSERFHRQAPTQTPPAAQREQPARRRPYRWKLFAEWCTVEGQVPASCPLPVVLAFLQSRLDAGLAASTIKVYVAAISAQHNRVDGVTVGSHTLLTHFLKGAQRLRPPLRNPVPRWDLPLVLGALSRPPFEPLQDLGLDVLSMKTAFLLAIASARRVSELHALSVHGECLIWHPGDTGVTLRPNPSFLSKTFSTAFVNQPLTLAAFSPSSQEMGPGQDGAPLCPVRALRRYLQLTAGIRRSDSLFVCHTGPRRGHALSKQRLSRWIVGAIELSYSSGGVPVPPHVRSHSTRGVAASWAALRGVPLSDICAAASWSSPCTFARFYSFNVVPHHPVASAVLPNPSQCP</sequence>
<dbReference type="GO" id="GO:0015074">
    <property type="term" value="P:DNA integration"/>
    <property type="evidence" value="ECO:0007669"/>
    <property type="project" value="InterPro"/>
</dbReference>
<name>A0AA47M8T3_MERPO</name>
<dbReference type="Gene3D" id="1.10.443.10">
    <property type="entry name" value="Intergrase catalytic core"/>
    <property type="match status" value="1"/>
</dbReference>
<evidence type="ECO:0000256" key="1">
    <source>
        <dbReference type="ARBA" id="ARBA00023125"/>
    </source>
</evidence>
<feature type="region of interest" description="Disordered" evidence="3">
    <location>
        <begin position="62"/>
        <end position="93"/>
    </location>
</feature>
<dbReference type="PANTHER" id="PTHR35617:SF3">
    <property type="entry name" value="CORE-BINDING (CB) DOMAIN-CONTAINING PROTEIN"/>
    <property type="match status" value="1"/>
</dbReference>
<keyword evidence="2" id="KW-0233">DNA recombination</keyword>
<comment type="caution">
    <text evidence="4">The sequence shown here is derived from an EMBL/GenBank/DDBJ whole genome shotgun (WGS) entry which is preliminary data.</text>
</comment>
<organism evidence="4 5">
    <name type="scientific">Merluccius polli</name>
    <name type="common">Benguela hake</name>
    <name type="synonym">Merluccius cadenati</name>
    <dbReference type="NCBI Taxonomy" id="89951"/>
    <lineage>
        <taxon>Eukaryota</taxon>
        <taxon>Metazoa</taxon>
        <taxon>Chordata</taxon>
        <taxon>Craniata</taxon>
        <taxon>Vertebrata</taxon>
        <taxon>Euteleostomi</taxon>
        <taxon>Actinopterygii</taxon>
        <taxon>Neopterygii</taxon>
        <taxon>Teleostei</taxon>
        <taxon>Neoteleostei</taxon>
        <taxon>Acanthomorphata</taxon>
        <taxon>Zeiogadaria</taxon>
        <taxon>Gadariae</taxon>
        <taxon>Gadiformes</taxon>
        <taxon>Gadoidei</taxon>
        <taxon>Merlucciidae</taxon>
        <taxon>Merluccius</taxon>
    </lineage>
</organism>
<evidence type="ECO:0000256" key="3">
    <source>
        <dbReference type="SAM" id="MobiDB-lite"/>
    </source>
</evidence>
<evidence type="ECO:0000313" key="4">
    <source>
        <dbReference type="EMBL" id="KAK0135735.1"/>
    </source>
</evidence>
<dbReference type="InterPro" id="IPR010998">
    <property type="entry name" value="Integrase_recombinase_N"/>
</dbReference>
<keyword evidence="1" id="KW-0238">DNA-binding</keyword>
<dbReference type="EMBL" id="JAOPHQ010005409">
    <property type="protein sequence ID" value="KAK0135735.1"/>
    <property type="molecule type" value="Genomic_DNA"/>
</dbReference>
<feature type="compositionally biased region" description="Low complexity" evidence="3">
    <location>
        <begin position="474"/>
        <end position="486"/>
    </location>
</feature>
<protein>
    <recommendedName>
        <fullName evidence="6">Tyr recombinase domain-containing protein</fullName>
    </recommendedName>
</protein>
<dbReference type="GO" id="GO:0003677">
    <property type="term" value="F:DNA binding"/>
    <property type="evidence" value="ECO:0007669"/>
    <property type="project" value="UniProtKB-KW"/>
</dbReference>
<reference evidence="4" key="1">
    <citation type="journal article" date="2023" name="Front. Mar. Sci.">
        <title>A new Merluccius polli reference genome to investigate the effects of global change in West African waters.</title>
        <authorList>
            <person name="Mateo J.L."/>
            <person name="Blanco-Fernandez C."/>
            <person name="Garcia-Vazquez E."/>
            <person name="Machado-Schiaffino G."/>
        </authorList>
    </citation>
    <scope>NUCLEOTIDE SEQUENCE</scope>
    <source>
        <strain evidence="4">C29</strain>
        <tissue evidence="4">Fin</tissue>
    </source>
</reference>
<evidence type="ECO:0000313" key="5">
    <source>
        <dbReference type="Proteomes" id="UP001174136"/>
    </source>
</evidence>
<dbReference type="SUPFAM" id="SSF56349">
    <property type="entry name" value="DNA breaking-rejoining enzymes"/>
    <property type="match status" value="1"/>
</dbReference>
<dbReference type="InterPro" id="IPR013762">
    <property type="entry name" value="Integrase-like_cat_sf"/>
</dbReference>
<gene>
    <name evidence="4" type="ORF">N1851_028412</name>
</gene>
<dbReference type="Proteomes" id="UP001174136">
    <property type="component" value="Unassembled WGS sequence"/>
</dbReference>
<feature type="region of interest" description="Disordered" evidence="3">
    <location>
        <begin position="455"/>
        <end position="490"/>
    </location>
</feature>
<evidence type="ECO:0000256" key="2">
    <source>
        <dbReference type="ARBA" id="ARBA00023172"/>
    </source>
</evidence>
<dbReference type="AlphaFoldDB" id="A0AA47M8T3"/>
<proteinExistence type="predicted"/>
<feature type="region of interest" description="Disordered" evidence="3">
    <location>
        <begin position="122"/>
        <end position="143"/>
    </location>
</feature>
<dbReference type="SUPFAM" id="SSF47823">
    <property type="entry name" value="lambda integrase-like, N-terminal domain"/>
    <property type="match status" value="1"/>
</dbReference>
<dbReference type="GO" id="GO:0006310">
    <property type="term" value="P:DNA recombination"/>
    <property type="evidence" value="ECO:0007669"/>
    <property type="project" value="UniProtKB-KW"/>
</dbReference>
<dbReference type="PANTHER" id="PTHR35617">
    <property type="entry name" value="PHAGE_INTEGRASE DOMAIN-CONTAINING PROTEIN"/>
    <property type="match status" value="1"/>
</dbReference>
<dbReference type="Gene3D" id="1.10.150.130">
    <property type="match status" value="1"/>
</dbReference>
<keyword evidence="5" id="KW-1185">Reference proteome</keyword>
<accession>A0AA47M8T3</accession>